<reference evidence="2 3" key="1">
    <citation type="submission" date="2019-04" db="EMBL/GenBank/DDBJ databases">
        <title>Draft genome of the big-headed turtle Platysternon megacephalum.</title>
        <authorList>
            <person name="Gong S."/>
        </authorList>
    </citation>
    <scope>NUCLEOTIDE SEQUENCE [LARGE SCALE GENOMIC DNA]</scope>
    <source>
        <strain evidence="2">DO16091913</strain>
        <tissue evidence="2">Muscle</tissue>
    </source>
</reference>
<name>A0A4D9EKD4_9SAUR</name>
<accession>A0A4D9EKD4</accession>
<dbReference type="EMBL" id="QXTE01000039">
    <property type="protein sequence ID" value="TFK10666.1"/>
    <property type="molecule type" value="Genomic_DNA"/>
</dbReference>
<reference evidence="2 3" key="2">
    <citation type="submission" date="2019-04" db="EMBL/GenBank/DDBJ databases">
        <title>The genome sequence of big-headed turtle.</title>
        <authorList>
            <person name="Gong S."/>
        </authorList>
    </citation>
    <scope>NUCLEOTIDE SEQUENCE [LARGE SCALE GENOMIC DNA]</scope>
    <source>
        <strain evidence="2">DO16091913</strain>
        <tissue evidence="2">Muscle</tissue>
    </source>
</reference>
<dbReference type="GO" id="GO:0003743">
    <property type="term" value="F:translation initiation factor activity"/>
    <property type="evidence" value="ECO:0007669"/>
    <property type="project" value="UniProtKB-KW"/>
</dbReference>
<evidence type="ECO:0000313" key="2">
    <source>
        <dbReference type="EMBL" id="TFK10666.1"/>
    </source>
</evidence>
<sequence>MFHPGCSCHQLPGSWSLSPSSVQWPRGQRSDPGLLGGAVHVPDEEGRAASTWPVLPCLGPCTLSSLQACMPQSELHAQGLTAAAFTPLITLAQGSGRGQVPAGSPALRSEQGGTWGVTGWAQPGEPPSPGADCALTAGRQSC</sequence>
<proteinExistence type="predicted"/>
<feature type="region of interest" description="Disordered" evidence="1">
    <location>
        <begin position="95"/>
        <end position="142"/>
    </location>
</feature>
<dbReference type="AlphaFoldDB" id="A0A4D9EKD4"/>
<organism evidence="2 3">
    <name type="scientific">Platysternon megacephalum</name>
    <name type="common">big-headed turtle</name>
    <dbReference type="NCBI Taxonomy" id="55544"/>
    <lineage>
        <taxon>Eukaryota</taxon>
        <taxon>Metazoa</taxon>
        <taxon>Chordata</taxon>
        <taxon>Craniata</taxon>
        <taxon>Vertebrata</taxon>
        <taxon>Euteleostomi</taxon>
        <taxon>Archelosauria</taxon>
        <taxon>Testudinata</taxon>
        <taxon>Testudines</taxon>
        <taxon>Cryptodira</taxon>
        <taxon>Durocryptodira</taxon>
        <taxon>Testudinoidea</taxon>
        <taxon>Platysternidae</taxon>
        <taxon>Platysternon</taxon>
    </lineage>
</organism>
<evidence type="ECO:0000256" key="1">
    <source>
        <dbReference type="SAM" id="MobiDB-lite"/>
    </source>
</evidence>
<keyword evidence="2" id="KW-0648">Protein biosynthesis</keyword>
<gene>
    <name evidence="2" type="ORF">DR999_PMT06070</name>
</gene>
<comment type="caution">
    <text evidence="2">The sequence shown here is derived from an EMBL/GenBank/DDBJ whole genome shotgun (WGS) entry which is preliminary data.</text>
</comment>
<keyword evidence="2" id="KW-0396">Initiation factor</keyword>
<protein>
    <submittedName>
        <fullName evidence="2">Eukaryotic translation initiation factor 2 subunit 3</fullName>
    </submittedName>
</protein>
<keyword evidence="3" id="KW-1185">Reference proteome</keyword>
<dbReference type="Proteomes" id="UP000297703">
    <property type="component" value="Unassembled WGS sequence"/>
</dbReference>
<evidence type="ECO:0000313" key="3">
    <source>
        <dbReference type="Proteomes" id="UP000297703"/>
    </source>
</evidence>